<dbReference type="EMBL" id="BAAADM010000015">
    <property type="protein sequence ID" value="GAA0433103.1"/>
    <property type="molecule type" value="Genomic_DNA"/>
</dbReference>
<organism evidence="1 2">
    <name type="scientific">Lentibacillus halophilus</name>
    <dbReference type="NCBI Taxonomy" id="295065"/>
    <lineage>
        <taxon>Bacteria</taxon>
        <taxon>Bacillati</taxon>
        <taxon>Bacillota</taxon>
        <taxon>Bacilli</taxon>
        <taxon>Bacillales</taxon>
        <taxon>Bacillaceae</taxon>
        <taxon>Lentibacillus</taxon>
    </lineage>
</organism>
<dbReference type="RefSeq" id="WP_343751231.1">
    <property type="nucleotide sequence ID" value="NZ_BAAADM010000015.1"/>
</dbReference>
<proteinExistence type="predicted"/>
<keyword evidence="2" id="KW-1185">Reference proteome</keyword>
<sequence>MNYMVQNCFHWIGYHILNALLEKGYRVDGADDLTTGKKENLAMFVGRNDLFRHVPLNNDDTEYDVSITVKGNTLILCKQKTVTIHLPLLFGKWMPMNQQGIYYGDAFYSFDAEEVVTQAVHIEDLLESLMQWIHASCLPSSLIIKSRNDHSDQDDRHGTILYIRQRWSVKQALQSIKNHYETYNAFY</sequence>
<reference evidence="2" key="1">
    <citation type="journal article" date="2019" name="Int. J. Syst. Evol. Microbiol.">
        <title>The Global Catalogue of Microorganisms (GCM) 10K type strain sequencing project: providing services to taxonomists for standard genome sequencing and annotation.</title>
        <authorList>
            <consortium name="The Broad Institute Genomics Platform"/>
            <consortium name="The Broad Institute Genome Sequencing Center for Infectious Disease"/>
            <person name="Wu L."/>
            <person name="Ma J."/>
        </authorList>
    </citation>
    <scope>NUCLEOTIDE SEQUENCE [LARGE SCALE GENOMIC DNA]</scope>
    <source>
        <strain evidence="2">JCM 12149</strain>
    </source>
</reference>
<name>A0ABP3IYT7_9BACI</name>
<evidence type="ECO:0000313" key="1">
    <source>
        <dbReference type="EMBL" id="GAA0433103.1"/>
    </source>
</evidence>
<protein>
    <submittedName>
        <fullName evidence="1">Uncharacterized protein</fullName>
    </submittedName>
</protein>
<dbReference type="Proteomes" id="UP001501459">
    <property type="component" value="Unassembled WGS sequence"/>
</dbReference>
<gene>
    <name evidence="1" type="ORF">GCM10008983_07180</name>
</gene>
<accession>A0ABP3IYT7</accession>
<evidence type="ECO:0000313" key="2">
    <source>
        <dbReference type="Proteomes" id="UP001501459"/>
    </source>
</evidence>
<comment type="caution">
    <text evidence="1">The sequence shown here is derived from an EMBL/GenBank/DDBJ whole genome shotgun (WGS) entry which is preliminary data.</text>
</comment>